<feature type="non-terminal residue" evidence="1">
    <location>
        <position position="101"/>
    </location>
</feature>
<evidence type="ECO:0000313" key="2">
    <source>
        <dbReference type="Proteomes" id="UP001152798"/>
    </source>
</evidence>
<organism evidence="1 2">
    <name type="scientific">Nezara viridula</name>
    <name type="common">Southern green stink bug</name>
    <name type="synonym">Cimex viridulus</name>
    <dbReference type="NCBI Taxonomy" id="85310"/>
    <lineage>
        <taxon>Eukaryota</taxon>
        <taxon>Metazoa</taxon>
        <taxon>Ecdysozoa</taxon>
        <taxon>Arthropoda</taxon>
        <taxon>Hexapoda</taxon>
        <taxon>Insecta</taxon>
        <taxon>Pterygota</taxon>
        <taxon>Neoptera</taxon>
        <taxon>Paraneoptera</taxon>
        <taxon>Hemiptera</taxon>
        <taxon>Heteroptera</taxon>
        <taxon>Panheteroptera</taxon>
        <taxon>Pentatomomorpha</taxon>
        <taxon>Pentatomoidea</taxon>
        <taxon>Pentatomidae</taxon>
        <taxon>Pentatominae</taxon>
        <taxon>Nezara</taxon>
    </lineage>
</organism>
<accession>A0A9P0HCF7</accession>
<dbReference type="AlphaFoldDB" id="A0A9P0HCF7"/>
<keyword evidence="2" id="KW-1185">Reference proteome</keyword>
<name>A0A9P0HCF7_NEZVI</name>
<dbReference type="Proteomes" id="UP001152798">
    <property type="component" value="Chromosome 4"/>
</dbReference>
<gene>
    <name evidence="1" type="ORF">NEZAVI_LOCUS8872</name>
</gene>
<sequence length="101" mass="10661">MNADTLRLNLIELARTGSRLVGVAGHVDFMCQEVEAADPITFTTPASHLDKGNVQKHLGTSSPGGIQLERNGLEMAQPAGTGSGLLDQDLQPGTPHTIFIL</sequence>
<reference evidence="1" key="1">
    <citation type="submission" date="2022-01" db="EMBL/GenBank/DDBJ databases">
        <authorList>
            <person name="King R."/>
        </authorList>
    </citation>
    <scope>NUCLEOTIDE SEQUENCE</scope>
</reference>
<protein>
    <submittedName>
        <fullName evidence="1">Uncharacterized protein</fullName>
    </submittedName>
</protein>
<proteinExistence type="predicted"/>
<dbReference type="EMBL" id="OV725080">
    <property type="protein sequence ID" value="CAH1399423.1"/>
    <property type="molecule type" value="Genomic_DNA"/>
</dbReference>
<evidence type="ECO:0000313" key="1">
    <source>
        <dbReference type="EMBL" id="CAH1399423.1"/>
    </source>
</evidence>
<dbReference type="OrthoDB" id="6275838at2759"/>